<dbReference type="EMBL" id="CP022753">
    <property type="protein sequence ID" value="ASU84025.1"/>
    <property type="molecule type" value="Genomic_DNA"/>
</dbReference>
<sequence length="60" mass="6824">MLAEQFHERTGQFVEVVEHHVANERQLLTDLTIDEQTQLAALLRRLLLSLGDTGHPMADD</sequence>
<protein>
    <recommendedName>
        <fullName evidence="3">MarR family transcriptional regulator</fullName>
    </recommendedName>
</protein>
<reference evidence="1 2" key="1">
    <citation type="submission" date="2017-08" db="EMBL/GenBank/DDBJ databases">
        <title>The complete genome sequence of Nocardiopsis gilva YIM 90087.</title>
        <authorList>
            <person name="Yin M."/>
            <person name="Tang S."/>
        </authorList>
    </citation>
    <scope>NUCLEOTIDE SEQUENCE [LARGE SCALE GENOMIC DNA]</scope>
    <source>
        <strain evidence="1 2">YIM 90087</strain>
    </source>
</reference>
<accession>A0A223S7C8</accession>
<dbReference type="AlphaFoldDB" id="A0A223S7C8"/>
<name>A0A223S7C8_9ACTN</name>
<proteinExistence type="predicted"/>
<dbReference type="RefSeq" id="WP_017619114.1">
    <property type="nucleotide sequence ID" value="NZ_ANBG01000223.1"/>
</dbReference>
<dbReference type="KEGG" id="ngv:CDO52_15615"/>
<evidence type="ECO:0000313" key="2">
    <source>
        <dbReference type="Proteomes" id="UP000215005"/>
    </source>
</evidence>
<keyword evidence="2" id="KW-1185">Reference proteome</keyword>
<organism evidence="1 2">
    <name type="scientific">Nocardiopsis gilva YIM 90087</name>
    <dbReference type="NCBI Taxonomy" id="1235441"/>
    <lineage>
        <taxon>Bacteria</taxon>
        <taxon>Bacillati</taxon>
        <taxon>Actinomycetota</taxon>
        <taxon>Actinomycetes</taxon>
        <taxon>Streptosporangiales</taxon>
        <taxon>Nocardiopsidaceae</taxon>
        <taxon>Nocardiopsis</taxon>
    </lineage>
</organism>
<evidence type="ECO:0000313" key="1">
    <source>
        <dbReference type="EMBL" id="ASU84025.1"/>
    </source>
</evidence>
<evidence type="ECO:0008006" key="3">
    <source>
        <dbReference type="Google" id="ProtNLM"/>
    </source>
</evidence>
<dbReference type="Proteomes" id="UP000215005">
    <property type="component" value="Chromosome"/>
</dbReference>
<gene>
    <name evidence="1" type="ORF">CDO52_15615</name>
</gene>